<proteinExistence type="predicted"/>
<feature type="region of interest" description="Disordered" evidence="1">
    <location>
        <begin position="278"/>
        <end position="319"/>
    </location>
</feature>
<gene>
    <name evidence="2" type="ORF">F53441_13298</name>
</gene>
<name>A0A8H4JSL5_9HYPO</name>
<feature type="compositionally biased region" description="Basic and acidic residues" evidence="1">
    <location>
        <begin position="278"/>
        <end position="295"/>
    </location>
</feature>
<evidence type="ECO:0000256" key="1">
    <source>
        <dbReference type="SAM" id="MobiDB-lite"/>
    </source>
</evidence>
<evidence type="ECO:0000313" key="2">
    <source>
        <dbReference type="EMBL" id="KAF4436269.1"/>
    </source>
</evidence>
<feature type="region of interest" description="Disordered" evidence="1">
    <location>
        <begin position="1"/>
        <end position="25"/>
    </location>
</feature>
<reference evidence="2" key="1">
    <citation type="submission" date="2020-01" db="EMBL/GenBank/DDBJ databases">
        <title>Identification and distribution of gene clusters putatively required for synthesis of sphingolipid metabolism inhibitors in phylogenetically diverse species of the filamentous fungus Fusarium.</title>
        <authorList>
            <person name="Kim H.-S."/>
            <person name="Busman M."/>
            <person name="Brown D.W."/>
            <person name="Divon H."/>
            <person name="Uhlig S."/>
            <person name="Proctor R.H."/>
        </authorList>
    </citation>
    <scope>NUCLEOTIDE SEQUENCE</scope>
    <source>
        <strain evidence="2">NRRL 53441</strain>
    </source>
</reference>
<comment type="caution">
    <text evidence="2">The sequence shown here is derived from an EMBL/GenBank/DDBJ whole genome shotgun (WGS) entry which is preliminary data.</text>
</comment>
<organism evidence="2 3">
    <name type="scientific">Fusarium austroafricanum</name>
    <dbReference type="NCBI Taxonomy" id="2364996"/>
    <lineage>
        <taxon>Eukaryota</taxon>
        <taxon>Fungi</taxon>
        <taxon>Dikarya</taxon>
        <taxon>Ascomycota</taxon>
        <taxon>Pezizomycotina</taxon>
        <taxon>Sordariomycetes</taxon>
        <taxon>Hypocreomycetidae</taxon>
        <taxon>Hypocreales</taxon>
        <taxon>Nectriaceae</taxon>
        <taxon>Fusarium</taxon>
        <taxon>Fusarium concolor species complex</taxon>
    </lineage>
</organism>
<keyword evidence="3" id="KW-1185">Reference proteome</keyword>
<accession>A0A8H4JSL5</accession>
<dbReference type="AlphaFoldDB" id="A0A8H4JSL5"/>
<sequence>MASKPLNTDFLPQAPDNQTSSEDYFDISPHEDAQRATQAPIIRPKESYVEHIKEALNRGVLAEPHLGSPTLSPDETFWDPFDDDPSHIATIREIDYLARIPDLFDDNDAPEKLRAVADGWIQCRSQGMGPGNPPTNRCTAEEYRGLEEYLRREGIDIPVQDASQELHFIAENISDIEMLNYDEIKAVALSRALYVARDGNNNDDEGFYSLDSLLKERADLDSNIATAKALLQLMQQTVRISNMGPHGPRHSGPSALTSPYFELTEAERVYRSATRERSRALHERGQTFSAKKNDGTKPPGLYRPFIEDCDDTSEPKDSGSWKEYLRELGEKGIIMRAPGEAGEELIAAG</sequence>
<dbReference type="Proteomes" id="UP000605986">
    <property type="component" value="Unassembled WGS sequence"/>
</dbReference>
<dbReference type="EMBL" id="JAADJG010000812">
    <property type="protein sequence ID" value="KAF4436269.1"/>
    <property type="molecule type" value="Genomic_DNA"/>
</dbReference>
<protein>
    <submittedName>
        <fullName evidence="2">Uncharacterized protein</fullName>
    </submittedName>
</protein>
<evidence type="ECO:0000313" key="3">
    <source>
        <dbReference type="Proteomes" id="UP000605986"/>
    </source>
</evidence>